<feature type="region of interest" description="Disordered" evidence="5">
    <location>
        <begin position="13"/>
        <end position="35"/>
    </location>
</feature>
<keyword evidence="4" id="KW-0539">Nucleus</keyword>
<keyword evidence="8" id="KW-1185">Reference proteome</keyword>
<dbReference type="AlphaFoldDB" id="A0AAN7GDC5"/>
<comment type="caution">
    <text evidence="7">The sequence shown here is derived from an EMBL/GenBank/DDBJ whole genome shotgun (WGS) entry which is preliminary data.</text>
</comment>
<dbReference type="PROSITE" id="PS50888">
    <property type="entry name" value="BHLH"/>
    <property type="match status" value="1"/>
</dbReference>
<feature type="region of interest" description="Disordered" evidence="5">
    <location>
        <begin position="209"/>
        <end position="271"/>
    </location>
</feature>
<feature type="compositionally biased region" description="Basic and acidic residues" evidence="5">
    <location>
        <begin position="315"/>
        <end position="332"/>
    </location>
</feature>
<feature type="region of interest" description="Disordered" evidence="5">
    <location>
        <begin position="137"/>
        <end position="196"/>
    </location>
</feature>
<organism evidence="7 8">
    <name type="scientific">Trapa incisa</name>
    <dbReference type="NCBI Taxonomy" id="236973"/>
    <lineage>
        <taxon>Eukaryota</taxon>
        <taxon>Viridiplantae</taxon>
        <taxon>Streptophyta</taxon>
        <taxon>Embryophyta</taxon>
        <taxon>Tracheophyta</taxon>
        <taxon>Spermatophyta</taxon>
        <taxon>Magnoliopsida</taxon>
        <taxon>eudicotyledons</taxon>
        <taxon>Gunneridae</taxon>
        <taxon>Pentapetalae</taxon>
        <taxon>rosids</taxon>
        <taxon>malvids</taxon>
        <taxon>Myrtales</taxon>
        <taxon>Lythraceae</taxon>
        <taxon>Trapa</taxon>
    </lineage>
</organism>
<dbReference type="SMART" id="SM00353">
    <property type="entry name" value="HLH"/>
    <property type="match status" value="1"/>
</dbReference>
<feature type="domain" description="BHLH" evidence="6">
    <location>
        <begin position="320"/>
        <end position="369"/>
    </location>
</feature>
<gene>
    <name evidence="7" type="ORF">SAY87_001541</name>
</gene>
<feature type="compositionally biased region" description="Polar residues" evidence="5">
    <location>
        <begin position="179"/>
        <end position="196"/>
    </location>
</feature>
<dbReference type="Pfam" id="PF00010">
    <property type="entry name" value="HLH"/>
    <property type="match status" value="1"/>
</dbReference>
<proteinExistence type="predicted"/>
<reference evidence="7 8" key="1">
    <citation type="journal article" date="2023" name="Hortic Res">
        <title>Pangenome of water caltrop reveals structural variations and asymmetric subgenome divergence after allopolyploidization.</title>
        <authorList>
            <person name="Zhang X."/>
            <person name="Chen Y."/>
            <person name="Wang L."/>
            <person name="Yuan Y."/>
            <person name="Fang M."/>
            <person name="Shi L."/>
            <person name="Lu R."/>
            <person name="Comes H.P."/>
            <person name="Ma Y."/>
            <person name="Chen Y."/>
            <person name="Huang G."/>
            <person name="Zhou Y."/>
            <person name="Zheng Z."/>
            <person name="Qiu Y."/>
        </authorList>
    </citation>
    <scope>NUCLEOTIDE SEQUENCE [LARGE SCALE GENOMIC DNA]</scope>
    <source>
        <tissue evidence="7">Roots</tissue>
    </source>
</reference>
<dbReference type="SUPFAM" id="SSF47459">
    <property type="entry name" value="HLH, helix-loop-helix DNA-binding domain"/>
    <property type="match status" value="1"/>
</dbReference>
<comment type="subcellular location">
    <subcellularLocation>
        <location evidence="1">Nucleus</location>
    </subcellularLocation>
</comment>
<feature type="compositionally biased region" description="Low complexity" evidence="5">
    <location>
        <begin position="165"/>
        <end position="178"/>
    </location>
</feature>
<evidence type="ECO:0000259" key="6">
    <source>
        <dbReference type="PROSITE" id="PS50888"/>
    </source>
</evidence>
<feature type="compositionally biased region" description="Low complexity" evidence="5">
    <location>
        <begin position="137"/>
        <end position="152"/>
    </location>
</feature>
<evidence type="ECO:0000256" key="2">
    <source>
        <dbReference type="ARBA" id="ARBA00023015"/>
    </source>
</evidence>
<dbReference type="GO" id="GO:0046983">
    <property type="term" value="F:protein dimerization activity"/>
    <property type="evidence" value="ECO:0007669"/>
    <property type="project" value="InterPro"/>
</dbReference>
<evidence type="ECO:0000256" key="5">
    <source>
        <dbReference type="SAM" id="MobiDB-lite"/>
    </source>
</evidence>
<protein>
    <recommendedName>
        <fullName evidence="6">BHLH domain-containing protein</fullName>
    </recommendedName>
</protein>
<dbReference type="InterPro" id="IPR036638">
    <property type="entry name" value="HLH_DNA-bd_sf"/>
</dbReference>
<evidence type="ECO:0000313" key="7">
    <source>
        <dbReference type="EMBL" id="KAK4743540.1"/>
    </source>
</evidence>
<dbReference type="EMBL" id="JAXIOK010000023">
    <property type="protein sequence ID" value="KAK4743540.1"/>
    <property type="molecule type" value="Genomic_DNA"/>
</dbReference>
<dbReference type="PANTHER" id="PTHR46807:SF1">
    <property type="entry name" value="TRANSCRIPTION FACTOR PIF3"/>
    <property type="match status" value="1"/>
</dbReference>
<dbReference type="CDD" id="cd11445">
    <property type="entry name" value="bHLH_AtPIF_like"/>
    <property type="match status" value="1"/>
</dbReference>
<evidence type="ECO:0000256" key="4">
    <source>
        <dbReference type="ARBA" id="ARBA00023242"/>
    </source>
</evidence>
<dbReference type="Proteomes" id="UP001345219">
    <property type="component" value="Chromosome 1"/>
</dbReference>
<evidence type="ECO:0000256" key="1">
    <source>
        <dbReference type="ARBA" id="ARBA00004123"/>
    </source>
</evidence>
<dbReference type="PANTHER" id="PTHR46807">
    <property type="entry name" value="TRANSCRIPTION FACTOR PIF3"/>
    <property type="match status" value="1"/>
</dbReference>
<sequence length="533" mass="57579">MPLSELFRLFKGKLHPDQEKPTSSPPGGSFPMPANDFAELRFENGQVVLQGQCNHPGYKNNHALNTNSFAPPEISLNGEDDTVPFLHYPTPGSLNSSDCSKYFLSELPGLVMNESSVGNNMWSKSVAKYDHRPRPLSSNSLLGSLQSGNGLEEGTRARTSNSMRLLPSSLPLQSQTPSGNNTSAMMNSSYAPPCSTSAPQKRIFMLAAPDGKSSREPISVKKSGTVVKGDSLEEDKQSWQPSRTTKGGGSSDGEKTLEPVGGSSSVCSGNDVGGACDDMKHIFKRKYHETDSEGCSEDVEEESVSAKRQAAGPDIPRRTRAAEVHSQSERRRRDRINEKMRTLKELIPNCNKVDKASMLDEVIEYIKTLKLQLQMVTMGAGTCMMPTILSTVMQHVGHVPYFPTNMGMSMIPAMHAMVSPMYDLPGQGFALPMPCTPLVPFSGAVIELPKGPNNACGVLMHAENQDLSMVSNGINSVRGNGKHSVQNTACLTEKRQNSQCAGATSTGKVSDKMCTSEITDCISGEDHPKTLGM</sequence>
<dbReference type="GO" id="GO:0003700">
    <property type="term" value="F:DNA-binding transcription factor activity"/>
    <property type="evidence" value="ECO:0007669"/>
    <property type="project" value="InterPro"/>
</dbReference>
<evidence type="ECO:0000256" key="3">
    <source>
        <dbReference type="ARBA" id="ARBA00023163"/>
    </source>
</evidence>
<dbReference type="Gene3D" id="4.10.280.10">
    <property type="entry name" value="Helix-loop-helix DNA-binding domain"/>
    <property type="match status" value="1"/>
</dbReference>
<name>A0AAN7GDC5_9MYRT</name>
<keyword evidence="2" id="KW-0805">Transcription regulation</keyword>
<feature type="compositionally biased region" description="Acidic residues" evidence="5">
    <location>
        <begin position="292"/>
        <end position="303"/>
    </location>
</feature>
<dbReference type="FunFam" id="4.10.280.10:FF:000004">
    <property type="entry name" value="Basic helix-loop-helix transcription factor"/>
    <property type="match status" value="1"/>
</dbReference>
<accession>A0AAN7GDC5</accession>
<keyword evidence="3" id="KW-0804">Transcription</keyword>
<dbReference type="GO" id="GO:0005634">
    <property type="term" value="C:nucleus"/>
    <property type="evidence" value="ECO:0007669"/>
    <property type="project" value="UniProtKB-SubCell"/>
</dbReference>
<dbReference type="InterPro" id="IPR011598">
    <property type="entry name" value="bHLH_dom"/>
</dbReference>
<dbReference type="GO" id="GO:0010017">
    <property type="term" value="P:red or far-red light signaling pathway"/>
    <property type="evidence" value="ECO:0007669"/>
    <property type="project" value="UniProtKB-ARBA"/>
</dbReference>
<dbReference type="InterPro" id="IPR044273">
    <property type="entry name" value="PIF3-like"/>
</dbReference>
<dbReference type="InterPro" id="IPR047265">
    <property type="entry name" value="PIF1-like_bHLH"/>
</dbReference>
<feature type="region of interest" description="Disordered" evidence="5">
    <location>
        <begin position="288"/>
        <end position="332"/>
    </location>
</feature>
<evidence type="ECO:0000313" key="8">
    <source>
        <dbReference type="Proteomes" id="UP001345219"/>
    </source>
</evidence>